<dbReference type="Gene3D" id="3.90.79.10">
    <property type="entry name" value="Nucleoside Triphosphate Pyrophosphohydrolase"/>
    <property type="match status" value="1"/>
</dbReference>
<evidence type="ECO:0000256" key="4">
    <source>
        <dbReference type="ARBA" id="ARBA00023204"/>
    </source>
</evidence>
<keyword evidence="3" id="KW-0378">Hydrolase</keyword>
<comment type="caution">
    <text evidence="7">The sequence shown here is derived from an EMBL/GenBank/DDBJ whole genome shotgun (WGS) entry which is preliminary data.</text>
</comment>
<evidence type="ECO:0000256" key="2">
    <source>
        <dbReference type="ARBA" id="ARBA00022763"/>
    </source>
</evidence>
<feature type="non-terminal residue" evidence="7">
    <location>
        <position position="1"/>
    </location>
</feature>
<keyword evidence="5" id="KW-0326">Glycosidase</keyword>
<accession>A0ABW4DN64</accession>
<evidence type="ECO:0000256" key="3">
    <source>
        <dbReference type="ARBA" id="ARBA00022801"/>
    </source>
</evidence>
<reference evidence="8" key="1">
    <citation type="journal article" date="2019" name="Int. J. Syst. Evol. Microbiol.">
        <title>The Global Catalogue of Microorganisms (GCM) 10K type strain sequencing project: providing services to taxonomists for standard genome sequencing and annotation.</title>
        <authorList>
            <consortium name="The Broad Institute Genomics Platform"/>
            <consortium name="The Broad Institute Genome Sequencing Center for Infectious Disease"/>
            <person name="Wu L."/>
            <person name="Ma J."/>
        </authorList>
    </citation>
    <scope>NUCLEOTIDE SEQUENCE [LARGE SCALE GENOMIC DNA]</scope>
    <source>
        <strain evidence="8">CCM 9147</strain>
    </source>
</reference>
<dbReference type="CDD" id="cd03431">
    <property type="entry name" value="NUDIX_DNA_Glycosylase_C-MutY"/>
    <property type="match status" value="1"/>
</dbReference>
<protein>
    <recommendedName>
        <fullName evidence="5">Adenine DNA glycosylase</fullName>
        <ecNumber evidence="5">3.2.2.31</ecNumber>
    </recommendedName>
</protein>
<evidence type="ECO:0000256" key="1">
    <source>
        <dbReference type="ARBA" id="ARBA00022723"/>
    </source>
</evidence>
<keyword evidence="5" id="KW-0408">Iron</keyword>
<dbReference type="SUPFAM" id="SSF55811">
    <property type="entry name" value="Nudix"/>
    <property type="match status" value="1"/>
</dbReference>
<comment type="cofactor">
    <cofactor evidence="5">
        <name>[4Fe-4S] cluster</name>
        <dbReference type="ChEBI" id="CHEBI:49883"/>
    </cofactor>
    <text evidence="5">Binds 1 [4Fe-4S] cluster.</text>
</comment>
<organism evidence="7 8">
    <name type="scientific">Paenibacillus farraposensis</name>
    <dbReference type="NCBI Taxonomy" id="2807095"/>
    <lineage>
        <taxon>Bacteria</taxon>
        <taxon>Bacillati</taxon>
        <taxon>Bacillota</taxon>
        <taxon>Bacilli</taxon>
        <taxon>Bacillales</taxon>
        <taxon>Paenibacillaceae</taxon>
        <taxon>Paenibacillus</taxon>
    </lineage>
</organism>
<keyword evidence="1" id="KW-0479">Metal-binding</keyword>
<dbReference type="RefSeq" id="WP_377571254.1">
    <property type="nucleotide sequence ID" value="NZ_JBHTNZ010000192.1"/>
</dbReference>
<proteinExistence type="inferred from homology"/>
<evidence type="ECO:0000313" key="8">
    <source>
        <dbReference type="Proteomes" id="UP001597340"/>
    </source>
</evidence>
<dbReference type="EC" id="3.2.2.31" evidence="5"/>
<sequence>VKTKKPRPVPIAYLALAIHSPAGWLFMQRPQTGMLGDLWMFPLIAEDELEETLAPARLQEAAQQFGAEAGTTLTLSDPGLRPVTHTFTHQKWTMTIVQAETDEFSLATLPARWVPEPELASLALPTVQKKLLRRMQLLKE</sequence>
<dbReference type="Pfam" id="PF14815">
    <property type="entry name" value="NUDIX_4"/>
    <property type="match status" value="1"/>
</dbReference>
<evidence type="ECO:0000313" key="7">
    <source>
        <dbReference type="EMBL" id="MFD1464365.1"/>
    </source>
</evidence>
<comment type="catalytic activity">
    <reaction evidence="5">
        <text>Hydrolyzes free adenine bases from 7,8-dihydro-8-oxoguanine:adenine mismatched double-stranded DNA, leaving an apurinic site.</text>
        <dbReference type="EC" id="3.2.2.31"/>
    </reaction>
</comment>
<keyword evidence="4" id="KW-0234">DNA repair</keyword>
<dbReference type="InterPro" id="IPR029119">
    <property type="entry name" value="MutY_C"/>
</dbReference>
<feature type="domain" description="Adenine DNA glycosylase C-terminal" evidence="6">
    <location>
        <begin position="17"/>
        <end position="133"/>
    </location>
</feature>
<evidence type="ECO:0000259" key="6">
    <source>
        <dbReference type="Pfam" id="PF14815"/>
    </source>
</evidence>
<dbReference type="Proteomes" id="UP001597340">
    <property type="component" value="Unassembled WGS sequence"/>
</dbReference>
<comment type="similarity">
    <text evidence="5">Belongs to the Nth/MutY family.</text>
</comment>
<dbReference type="EMBL" id="JBHTNZ010000192">
    <property type="protein sequence ID" value="MFD1464365.1"/>
    <property type="molecule type" value="Genomic_DNA"/>
</dbReference>
<comment type="function">
    <text evidence="5">Adenine glycosylase active on G-A mispairs.</text>
</comment>
<name>A0ABW4DN64_9BACL</name>
<gene>
    <name evidence="7" type="ORF">ACFQ5D_24385</name>
</gene>
<dbReference type="InterPro" id="IPR015797">
    <property type="entry name" value="NUDIX_hydrolase-like_dom_sf"/>
</dbReference>
<evidence type="ECO:0000256" key="5">
    <source>
        <dbReference type="RuleBase" id="RU365096"/>
    </source>
</evidence>
<keyword evidence="8" id="KW-1185">Reference proteome</keyword>
<keyword evidence="2 5" id="KW-0227">DNA damage</keyword>